<feature type="compositionally biased region" description="Acidic residues" evidence="1">
    <location>
        <begin position="7"/>
        <end position="23"/>
    </location>
</feature>
<name>A0A7R8WFX5_9CRUS</name>
<dbReference type="EMBL" id="OB661358">
    <property type="protein sequence ID" value="CAD7228040.1"/>
    <property type="molecule type" value="Genomic_DNA"/>
</dbReference>
<reference evidence="2" key="1">
    <citation type="submission" date="2020-11" db="EMBL/GenBank/DDBJ databases">
        <authorList>
            <person name="Tran Van P."/>
        </authorList>
    </citation>
    <scope>NUCLEOTIDE SEQUENCE</scope>
</reference>
<feature type="region of interest" description="Disordered" evidence="1">
    <location>
        <begin position="1"/>
        <end position="104"/>
    </location>
</feature>
<organism evidence="2">
    <name type="scientific">Cyprideis torosa</name>
    <dbReference type="NCBI Taxonomy" id="163714"/>
    <lineage>
        <taxon>Eukaryota</taxon>
        <taxon>Metazoa</taxon>
        <taxon>Ecdysozoa</taxon>
        <taxon>Arthropoda</taxon>
        <taxon>Crustacea</taxon>
        <taxon>Oligostraca</taxon>
        <taxon>Ostracoda</taxon>
        <taxon>Podocopa</taxon>
        <taxon>Podocopida</taxon>
        <taxon>Cytherocopina</taxon>
        <taxon>Cytheroidea</taxon>
        <taxon>Cytherideidae</taxon>
        <taxon>Cyprideis</taxon>
    </lineage>
</organism>
<accession>A0A7R8WFX5</accession>
<feature type="compositionally biased region" description="Acidic residues" evidence="1">
    <location>
        <begin position="56"/>
        <end position="68"/>
    </location>
</feature>
<evidence type="ECO:0000313" key="2">
    <source>
        <dbReference type="EMBL" id="CAD7228040.1"/>
    </source>
</evidence>
<proteinExistence type="predicted"/>
<dbReference type="OrthoDB" id="6611988at2759"/>
<evidence type="ECO:0000256" key="1">
    <source>
        <dbReference type="SAM" id="MobiDB-lite"/>
    </source>
</evidence>
<gene>
    <name evidence="2" type="ORF">CTOB1V02_LOCUS5931</name>
</gene>
<dbReference type="AlphaFoldDB" id="A0A7R8WFX5"/>
<sequence>MDQIYLSDEESGLSDFIDSEEEWEPSRHEQEDPSDGEAVAAQPFTVSLRSVLRDDGESDGSDAEETEEPLGGAEGAAGDETFIGNPAQEAEEPPGGEVKLEKSDPEHLYVRSNFENDFKRICLTKRGRRADVQDLNLMWPNGRPITTAKRNDLRSILFLIPENRRGNFRDFNTDNELDEDQEGIDGFTEYDPEESHGISNVTLLSGETLPTKECFAFADSKAFVDFANALSAFFHCSLKYLLSSLSTINFTPLLIDFQLYLIDFQPVLIDIQLHPNDFQLFLIVFKLRLIVPGLQCLALADSKAFVDFANALSAFFQWSLKYWLSWRSGGRCFAFADSKAFVDSANALSAFFHWSLKYLLSWLCLMDFKPLLIDFQLYLINFQLGLADFQVVMIDFQVVLIDFQLYLIVLKLLLIAPGFS</sequence>
<protein>
    <submittedName>
        <fullName evidence="2">Uncharacterized protein</fullName>
    </submittedName>
</protein>